<dbReference type="Gene3D" id="2.20.70.10">
    <property type="match status" value="1"/>
</dbReference>
<dbReference type="EMBL" id="BRXY01000287">
    <property type="protein sequence ID" value="GMH83957.1"/>
    <property type="molecule type" value="Genomic_DNA"/>
</dbReference>
<comment type="caution">
    <text evidence="4">The sequence shown here is derived from an EMBL/GenBank/DDBJ whole genome shotgun (WGS) entry which is preliminary data.</text>
</comment>
<evidence type="ECO:0000313" key="4">
    <source>
        <dbReference type="EMBL" id="GMH83957.1"/>
    </source>
</evidence>
<accession>A0A9W7EMH6</accession>
<dbReference type="AlphaFoldDB" id="A0A9W7EMH6"/>
<evidence type="ECO:0000313" key="5">
    <source>
        <dbReference type="Proteomes" id="UP001165085"/>
    </source>
</evidence>
<dbReference type="OrthoDB" id="187617at2759"/>
<keyword evidence="2" id="KW-0732">Signal</keyword>
<feature type="chain" id="PRO_5040755341" description="WW domain-containing protein" evidence="2">
    <location>
        <begin position="20"/>
        <end position="160"/>
    </location>
</feature>
<dbReference type="PROSITE" id="PS50020">
    <property type="entry name" value="WW_DOMAIN_2"/>
    <property type="match status" value="1"/>
</dbReference>
<feature type="signal peptide" evidence="2">
    <location>
        <begin position="1"/>
        <end position="19"/>
    </location>
</feature>
<dbReference type="InterPro" id="IPR036020">
    <property type="entry name" value="WW_dom_sf"/>
</dbReference>
<evidence type="ECO:0000256" key="2">
    <source>
        <dbReference type="SAM" id="SignalP"/>
    </source>
</evidence>
<keyword evidence="1" id="KW-0472">Membrane</keyword>
<dbReference type="Proteomes" id="UP001165085">
    <property type="component" value="Unassembled WGS sequence"/>
</dbReference>
<evidence type="ECO:0000259" key="3">
    <source>
        <dbReference type="PROSITE" id="PS50020"/>
    </source>
</evidence>
<name>A0A9W7EMH6_9STRA</name>
<dbReference type="SUPFAM" id="SSF51045">
    <property type="entry name" value="WW domain"/>
    <property type="match status" value="1"/>
</dbReference>
<protein>
    <recommendedName>
        <fullName evidence="3">WW domain-containing protein</fullName>
    </recommendedName>
</protein>
<feature type="transmembrane region" description="Helical" evidence="1">
    <location>
        <begin position="62"/>
        <end position="84"/>
    </location>
</feature>
<sequence length="160" mass="18015">MSSFGINGSFLLLLSCTRPFVYYPTSNSRRNLFQIAEVSSTITCRIGNVLALIASFKDSDQSFIDLLGGVMAVMNILYFILFMCKYNRELEKALDREAEWSAGVKVNSNLGAKLMDAVGEWNLLVMSLENDDDPWISATDAEGKLYYINRETNKTAWNKP</sequence>
<feature type="domain" description="WW" evidence="3">
    <location>
        <begin position="129"/>
        <end position="160"/>
    </location>
</feature>
<keyword evidence="1" id="KW-0812">Transmembrane</keyword>
<gene>
    <name evidence="4" type="ORF">TrST_g13121</name>
</gene>
<reference evidence="5" key="1">
    <citation type="journal article" date="2023" name="Commun. Biol.">
        <title>Genome analysis of Parmales, the sister group of diatoms, reveals the evolutionary specialization of diatoms from phago-mixotrophs to photoautotrophs.</title>
        <authorList>
            <person name="Ban H."/>
            <person name="Sato S."/>
            <person name="Yoshikawa S."/>
            <person name="Yamada K."/>
            <person name="Nakamura Y."/>
            <person name="Ichinomiya M."/>
            <person name="Sato N."/>
            <person name="Blanc-Mathieu R."/>
            <person name="Endo H."/>
            <person name="Kuwata A."/>
            <person name="Ogata H."/>
        </authorList>
    </citation>
    <scope>NUCLEOTIDE SEQUENCE [LARGE SCALE GENOMIC DNA]</scope>
    <source>
        <strain evidence="5">NIES 3701</strain>
    </source>
</reference>
<dbReference type="InterPro" id="IPR001202">
    <property type="entry name" value="WW_dom"/>
</dbReference>
<keyword evidence="1" id="KW-1133">Transmembrane helix</keyword>
<evidence type="ECO:0000256" key="1">
    <source>
        <dbReference type="SAM" id="Phobius"/>
    </source>
</evidence>
<keyword evidence="5" id="KW-1185">Reference proteome</keyword>
<dbReference type="CDD" id="cd00201">
    <property type="entry name" value="WW"/>
    <property type="match status" value="1"/>
</dbReference>
<proteinExistence type="predicted"/>
<organism evidence="4 5">
    <name type="scientific">Triparma strigata</name>
    <dbReference type="NCBI Taxonomy" id="1606541"/>
    <lineage>
        <taxon>Eukaryota</taxon>
        <taxon>Sar</taxon>
        <taxon>Stramenopiles</taxon>
        <taxon>Ochrophyta</taxon>
        <taxon>Bolidophyceae</taxon>
        <taxon>Parmales</taxon>
        <taxon>Triparmaceae</taxon>
        <taxon>Triparma</taxon>
    </lineage>
</organism>
<dbReference type="Pfam" id="PF00397">
    <property type="entry name" value="WW"/>
    <property type="match status" value="1"/>
</dbReference>